<accession>A0A1D2AHK7</accession>
<dbReference type="EMBL" id="GETE01001327">
    <property type="protein sequence ID" value="JAT78684.1"/>
    <property type="molecule type" value="Transcribed_RNA"/>
</dbReference>
<protein>
    <submittedName>
        <fullName evidence="1">Uncharacterized protein</fullName>
    </submittedName>
</protein>
<sequence length="62" mass="7109">MPSKHHFVERRFLVRATVKISSHLAPSRHTYSTQVNTSNCTSRCTVRSVELIVRSSRRPSNV</sequence>
<organism evidence="1">
    <name type="scientific">Ornithodoros brasiliensis</name>
    <name type="common">Mouro tick</name>
    <dbReference type="NCBI Taxonomy" id="888526"/>
    <lineage>
        <taxon>Eukaryota</taxon>
        <taxon>Metazoa</taxon>
        <taxon>Ecdysozoa</taxon>
        <taxon>Arthropoda</taxon>
        <taxon>Chelicerata</taxon>
        <taxon>Arachnida</taxon>
        <taxon>Acari</taxon>
        <taxon>Parasitiformes</taxon>
        <taxon>Ixodida</taxon>
        <taxon>Ixodoidea</taxon>
        <taxon>Argasidae</taxon>
        <taxon>Ornithodorinae</taxon>
        <taxon>Ornithodoros</taxon>
    </lineage>
</organism>
<proteinExistence type="predicted"/>
<name>A0A1D2AHK7_ORNBR</name>
<evidence type="ECO:0000313" key="1">
    <source>
        <dbReference type="EMBL" id="JAT78684.1"/>
    </source>
</evidence>
<dbReference type="AlphaFoldDB" id="A0A1D2AHK7"/>
<reference evidence="1" key="1">
    <citation type="submission" date="2016-07" db="EMBL/GenBank/DDBJ databases">
        <title>Salivary Glands transcriptome analysis on engorged females of Ornithodoros brasiliensis (Acari:Argasidae).</title>
        <authorList>
            <person name="Simons S.M."/>
            <person name="Carvalho E."/>
            <person name="Junqueira-de-Azevedo I."/>
            <person name="Ho P.L."/>
            <person name="Giovanni D."/>
            <person name="Mendonca R."/>
            <person name="Onofrio V."/>
            <person name="Landulfo G."/>
            <person name="Ramirez D."/>
            <person name="Barros-Battesti D."/>
        </authorList>
    </citation>
    <scope>NUCLEOTIDE SEQUENCE</scope>
    <source>
        <strain evidence="1">Female</strain>
        <tissue evidence="1">Salivary gland</tissue>
    </source>
</reference>